<dbReference type="InterPro" id="IPR016181">
    <property type="entry name" value="Acyl_CoA_acyltransferase"/>
</dbReference>
<dbReference type="GO" id="GO:0005737">
    <property type="term" value="C:cytoplasm"/>
    <property type="evidence" value="ECO:0007669"/>
    <property type="project" value="InterPro"/>
</dbReference>
<reference evidence="4" key="1">
    <citation type="submission" date="2023-03" db="EMBL/GenBank/DDBJ databases">
        <title>Edaphobacter sp.</title>
        <authorList>
            <person name="Huber K.J."/>
            <person name="Papendorf J."/>
            <person name="Pilke C."/>
            <person name="Bunk B."/>
            <person name="Sproeer C."/>
            <person name="Pester M."/>
        </authorList>
    </citation>
    <scope>NUCLEOTIDE SEQUENCE</scope>
    <source>
        <strain evidence="4">DSM 110680</strain>
    </source>
</reference>
<gene>
    <name evidence="4" type="ORF">P8935_14945</name>
</gene>
<dbReference type="Pfam" id="PF00583">
    <property type="entry name" value="Acetyltransf_1"/>
    <property type="match status" value="1"/>
</dbReference>
<dbReference type="InterPro" id="IPR000182">
    <property type="entry name" value="GNAT_dom"/>
</dbReference>
<keyword evidence="2 4" id="KW-0012">Acyltransferase</keyword>
<protein>
    <submittedName>
        <fullName evidence="4">GNAT family N-acetyltransferase</fullName>
        <ecNumber evidence="4">2.3.1.-</ecNumber>
    </submittedName>
</protein>
<evidence type="ECO:0000256" key="1">
    <source>
        <dbReference type="ARBA" id="ARBA00022679"/>
    </source>
</evidence>
<dbReference type="GO" id="GO:0006526">
    <property type="term" value="P:L-arginine biosynthetic process"/>
    <property type="evidence" value="ECO:0007669"/>
    <property type="project" value="InterPro"/>
</dbReference>
<evidence type="ECO:0000256" key="2">
    <source>
        <dbReference type="ARBA" id="ARBA00023315"/>
    </source>
</evidence>
<evidence type="ECO:0000259" key="3">
    <source>
        <dbReference type="PROSITE" id="PS51186"/>
    </source>
</evidence>
<dbReference type="Gene3D" id="3.40.630.30">
    <property type="match status" value="1"/>
</dbReference>
<dbReference type="PANTHER" id="PTHR30602">
    <property type="entry name" value="AMINO-ACID ACETYLTRANSFERASE"/>
    <property type="match status" value="1"/>
</dbReference>
<dbReference type="GO" id="GO:0004042">
    <property type="term" value="F:L-glutamate N-acetyltransferase activity"/>
    <property type="evidence" value="ECO:0007669"/>
    <property type="project" value="InterPro"/>
</dbReference>
<dbReference type="PANTHER" id="PTHR30602:SF12">
    <property type="entry name" value="AMINO-ACID ACETYLTRANSFERASE NAGS1, CHLOROPLASTIC-RELATED"/>
    <property type="match status" value="1"/>
</dbReference>
<accession>A0AAU7DEV0</accession>
<feature type="domain" description="N-acetyltransferase" evidence="3">
    <location>
        <begin position="1"/>
        <end position="137"/>
    </location>
</feature>
<dbReference type="SUPFAM" id="SSF55729">
    <property type="entry name" value="Acyl-CoA N-acyltransferases (Nat)"/>
    <property type="match status" value="1"/>
</dbReference>
<keyword evidence="1 4" id="KW-0808">Transferase</keyword>
<dbReference type="EC" id="2.3.1.-" evidence="4"/>
<organism evidence="4">
    <name type="scientific">Telmatobacter sp. DSM 110680</name>
    <dbReference type="NCBI Taxonomy" id="3036704"/>
    <lineage>
        <taxon>Bacteria</taxon>
        <taxon>Pseudomonadati</taxon>
        <taxon>Acidobacteriota</taxon>
        <taxon>Terriglobia</taxon>
        <taxon>Terriglobales</taxon>
        <taxon>Acidobacteriaceae</taxon>
        <taxon>Telmatobacter</taxon>
    </lineage>
</organism>
<dbReference type="RefSeq" id="WP_348261097.1">
    <property type="nucleotide sequence ID" value="NZ_CP121196.1"/>
</dbReference>
<evidence type="ECO:0000313" key="4">
    <source>
        <dbReference type="EMBL" id="XBH15864.1"/>
    </source>
</evidence>
<proteinExistence type="predicted"/>
<dbReference type="AlphaFoldDB" id="A0AAU7DEV0"/>
<dbReference type="CDD" id="cd04301">
    <property type="entry name" value="NAT_SF"/>
    <property type="match status" value="1"/>
</dbReference>
<dbReference type="EMBL" id="CP121196">
    <property type="protein sequence ID" value="XBH15864.1"/>
    <property type="molecule type" value="Genomic_DNA"/>
</dbReference>
<name>A0AAU7DEV0_9BACT</name>
<sequence length="173" mass="19182">MLVRKALLKDATNIYDLVNSLSGDGTLLKRSFAEICENVRDFTVSESDGGVFLGCGALHFYGPHLCEVRSIVVKPEAKGQGAGGRILGALIEEAEEHGIQSVCLFTRIPDFFFKYGFRPVEDKTELPDKIFKDCQNCPRLHRCDEVAMVRGRIPRISILGPKIEAEQLVRISG</sequence>
<dbReference type="InterPro" id="IPR010167">
    <property type="entry name" value="NH2A_AcTrfase"/>
</dbReference>
<dbReference type="PROSITE" id="PS51186">
    <property type="entry name" value="GNAT"/>
    <property type="match status" value="1"/>
</dbReference>